<organism evidence="5 6">
    <name type="scientific">Simiduia aestuariiviva</name>
    <dbReference type="NCBI Taxonomy" id="1510459"/>
    <lineage>
        <taxon>Bacteria</taxon>
        <taxon>Pseudomonadati</taxon>
        <taxon>Pseudomonadota</taxon>
        <taxon>Gammaproteobacteria</taxon>
        <taxon>Cellvibrionales</taxon>
        <taxon>Cellvibrionaceae</taxon>
        <taxon>Simiduia</taxon>
    </lineage>
</organism>
<dbReference type="GO" id="GO:0016491">
    <property type="term" value="F:oxidoreductase activity"/>
    <property type="evidence" value="ECO:0007669"/>
    <property type="project" value="UniProtKB-KW"/>
</dbReference>
<comment type="similarity">
    <text evidence="3">Belongs to the aldo/keto reductase family. Aldo/keto reductase 2 subfamily.</text>
</comment>
<evidence type="ECO:0000313" key="6">
    <source>
        <dbReference type="Proteomes" id="UP000559987"/>
    </source>
</evidence>
<dbReference type="EMBL" id="JACHXZ010000007">
    <property type="protein sequence ID" value="MBB3170183.1"/>
    <property type="molecule type" value="Genomic_DNA"/>
</dbReference>
<dbReference type="RefSeq" id="WP_183911682.1">
    <property type="nucleotide sequence ID" value="NZ_JACHXZ010000007.1"/>
</dbReference>
<dbReference type="PANTHER" id="PTHR43364">
    <property type="entry name" value="NADH-SPECIFIC METHYLGLYOXAL REDUCTASE-RELATED"/>
    <property type="match status" value="1"/>
</dbReference>
<dbReference type="Gene3D" id="3.20.20.100">
    <property type="entry name" value="NADP-dependent oxidoreductase domain"/>
    <property type="match status" value="1"/>
</dbReference>
<feature type="domain" description="NADP-dependent oxidoreductase" evidence="4">
    <location>
        <begin position="14"/>
        <end position="289"/>
    </location>
</feature>
<dbReference type="InterPro" id="IPR050523">
    <property type="entry name" value="AKR_Detox_Biosynth"/>
</dbReference>
<protein>
    <submittedName>
        <fullName evidence="5">Putative oxidoreductase</fullName>
    </submittedName>
</protein>
<reference evidence="5 6" key="1">
    <citation type="submission" date="2020-08" db="EMBL/GenBank/DDBJ databases">
        <title>Genomic Encyclopedia of Type Strains, Phase III (KMG-III): the genomes of soil and plant-associated and newly described type strains.</title>
        <authorList>
            <person name="Whitman W."/>
        </authorList>
    </citation>
    <scope>NUCLEOTIDE SEQUENCE [LARGE SCALE GENOMIC DNA]</scope>
    <source>
        <strain evidence="5 6">CECT 8571</strain>
    </source>
</reference>
<dbReference type="AlphaFoldDB" id="A0A839UQX3"/>
<keyword evidence="2" id="KW-0560">Oxidoreductase</keyword>
<keyword evidence="1" id="KW-0521">NADP</keyword>
<evidence type="ECO:0000313" key="5">
    <source>
        <dbReference type="EMBL" id="MBB3170183.1"/>
    </source>
</evidence>
<dbReference type="GO" id="GO:0005829">
    <property type="term" value="C:cytosol"/>
    <property type="evidence" value="ECO:0007669"/>
    <property type="project" value="TreeGrafter"/>
</dbReference>
<evidence type="ECO:0000256" key="1">
    <source>
        <dbReference type="ARBA" id="ARBA00022857"/>
    </source>
</evidence>
<dbReference type="FunFam" id="3.20.20.100:FF:000008">
    <property type="entry name" value="Aldo/keto reductase family oxidoreductase"/>
    <property type="match status" value="1"/>
</dbReference>
<evidence type="ECO:0000256" key="2">
    <source>
        <dbReference type="ARBA" id="ARBA00023002"/>
    </source>
</evidence>
<dbReference type="Pfam" id="PF00248">
    <property type="entry name" value="Aldo_ket_red"/>
    <property type="match status" value="1"/>
</dbReference>
<sequence>MQHIEMTDELSFSRLVYGWWRLMDWNLDANAIVRRLEDCLTLGITTHDHADIYGDYQCEAHFGQALKLQPSLRAQIQLVTKCGIQLVSEHRPNYQRKNYDTRYQHIVASAEQSLKNLCTDYVDVLLIHRPDPLLNADEVARAFGDLHAAGKVRAFGVSNFNADQYAQLQSRLSTPLITNQLEISVLHHHSFHDGSLDQAQTLRRPPMAWSALAGGRLFNAEDERARSVRDCLQQLALKYDCSIDQLALAWLLKHPAHIMPIVGSGSLARIQSACGSLDVEMSRDDWYTLWEANGGELP</sequence>
<dbReference type="CDD" id="cd19092">
    <property type="entry name" value="AKR_BsYcsN_EcYdhF-like"/>
    <property type="match status" value="1"/>
</dbReference>
<dbReference type="InterPro" id="IPR023210">
    <property type="entry name" value="NADP_OxRdtase_dom"/>
</dbReference>
<comment type="caution">
    <text evidence="5">The sequence shown here is derived from an EMBL/GenBank/DDBJ whole genome shotgun (WGS) entry which is preliminary data.</text>
</comment>
<proteinExistence type="inferred from homology"/>
<dbReference type="Proteomes" id="UP000559987">
    <property type="component" value="Unassembled WGS sequence"/>
</dbReference>
<gene>
    <name evidence="5" type="ORF">FHS30_003406</name>
</gene>
<keyword evidence="6" id="KW-1185">Reference proteome</keyword>
<dbReference type="PANTHER" id="PTHR43364:SF1">
    <property type="entry name" value="OXIDOREDUCTASE YDHF"/>
    <property type="match status" value="1"/>
</dbReference>
<dbReference type="InterPro" id="IPR036812">
    <property type="entry name" value="NAD(P)_OxRdtase_dom_sf"/>
</dbReference>
<accession>A0A839UQX3</accession>
<name>A0A839UQX3_9GAMM</name>
<dbReference type="SUPFAM" id="SSF51430">
    <property type="entry name" value="NAD(P)-linked oxidoreductase"/>
    <property type="match status" value="1"/>
</dbReference>
<evidence type="ECO:0000256" key="3">
    <source>
        <dbReference type="ARBA" id="ARBA00038157"/>
    </source>
</evidence>
<evidence type="ECO:0000259" key="4">
    <source>
        <dbReference type="Pfam" id="PF00248"/>
    </source>
</evidence>